<dbReference type="WBParaSite" id="nRc.2.0.1.t22457-RA">
    <property type="protein sequence ID" value="nRc.2.0.1.t22457-RA"/>
    <property type="gene ID" value="nRc.2.0.1.g22457"/>
</dbReference>
<dbReference type="Proteomes" id="UP000887565">
    <property type="component" value="Unplaced"/>
</dbReference>
<sequence length="66" mass="7709">MQQLLMLPPIYLCNAPFDDVFALPMELTYHLLSVMVYISNHLACMLLPPGTSSKEYFLWDDLQERM</sequence>
<evidence type="ECO:0000313" key="1">
    <source>
        <dbReference type="Proteomes" id="UP000887565"/>
    </source>
</evidence>
<dbReference type="AlphaFoldDB" id="A0A915J8H7"/>
<keyword evidence="1" id="KW-1185">Reference proteome</keyword>
<protein>
    <submittedName>
        <fullName evidence="2">Uncharacterized protein</fullName>
    </submittedName>
</protein>
<evidence type="ECO:0000313" key="2">
    <source>
        <dbReference type="WBParaSite" id="nRc.2.0.1.t22457-RA"/>
    </source>
</evidence>
<accession>A0A915J8H7</accession>
<reference evidence="2" key="1">
    <citation type="submission" date="2022-11" db="UniProtKB">
        <authorList>
            <consortium name="WormBaseParasite"/>
        </authorList>
    </citation>
    <scope>IDENTIFICATION</scope>
</reference>
<proteinExistence type="predicted"/>
<name>A0A915J8H7_ROMCU</name>
<organism evidence="1 2">
    <name type="scientific">Romanomermis culicivorax</name>
    <name type="common">Nematode worm</name>
    <dbReference type="NCBI Taxonomy" id="13658"/>
    <lineage>
        <taxon>Eukaryota</taxon>
        <taxon>Metazoa</taxon>
        <taxon>Ecdysozoa</taxon>
        <taxon>Nematoda</taxon>
        <taxon>Enoplea</taxon>
        <taxon>Dorylaimia</taxon>
        <taxon>Mermithida</taxon>
        <taxon>Mermithoidea</taxon>
        <taxon>Mermithidae</taxon>
        <taxon>Romanomermis</taxon>
    </lineage>
</organism>